<dbReference type="InterPro" id="IPR036259">
    <property type="entry name" value="MFS_trans_sf"/>
</dbReference>
<organism evidence="7 8">
    <name type="scientific">Actinopolymorpha pittospori</name>
    <dbReference type="NCBI Taxonomy" id="648752"/>
    <lineage>
        <taxon>Bacteria</taxon>
        <taxon>Bacillati</taxon>
        <taxon>Actinomycetota</taxon>
        <taxon>Actinomycetes</taxon>
        <taxon>Propionibacteriales</taxon>
        <taxon>Actinopolymorphaceae</taxon>
        <taxon>Actinopolymorpha</taxon>
    </lineage>
</organism>
<dbReference type="InterPro" id="IPR020846">
    <property type="entry name" value="MFS_dom"/>
</dbReference>
<feature type="transmembrane region" description="Helical" evidence="5">
    <location>
        <begin position="103"/>
        <end position="128"/>
    </location>
</feature>
<comment type="subcellular location">
    <subcellularLocation>
        <location evidence="1">Cell membrane</location>
        <topology evidence="1">Multi-pass membrane protein</topology>
    </subcellularLocation>
</comment>
<protein>
    <submittedName>
        <fullName evidence="7">MFS family permease</fullName>
    </submittedName>
</protein>
<dbReference type="Proteomes" id="UP000638648">
    <property type="component" value="Unassembled WGS sequence"/>
</dbReference>
<feature type="domain" description="Major facilitator superfamily (MFS) profile" evidence="6">
    <location>
        <begin position="13"/>
        <end position="388"/>
    </location>
</feature>
<feature type="transmembrane region" description="Helical" evidence="5">
    <location>
        <begin position="140"/>
        <end position="159"/>
    </location>
</feature>
<feature type="transmembrane region" description="Helical" evidence="5">
    <location>
        <begin position="209"/>
        <end position="229"/>
    </location>
</feature>
<dbReference type="InterPro" id="IPR011701">
    <property type="entry name" value="MFS"/>
</dbReference>
<evidence type="ECO:0000256" key="3">
    <source>
        <dbReference type="ARBA" id="ARBA00022989"/>
    </source>
</evidence>
<evidence type="ECO:0000256" key="2">
    <source>
        <dbReference type="ARBA" id="ARBA00022692"/>
    </source>
</evidence>
<dbReference type="CDD" id="cd17393">
    <property type="entry name" value="MFS_MosC_like"/>
    <property type="match status" value="1"/>
</dbReference>
<reference evidence="7" key="1">
    <citation type="submission" date="2020-10" db="EMBL/GenBank/DDBJ databases">
        <title>Sequencing the genomes of 1000 actinobacteria strains.</title>
        <authorList>
            <person name="Klenk H.-P."/>
        </authorList>
    </citation>
    <scope>NUCLEOTIDE SEQUENCE</scope>
    <source>
        <strain evidence="7">DSM 45354</strain>
    </source>
</reference>
<dbReference type="Pfam" id="PF07690">
    <property type="entry name" value="MFS_1"/>
    <property type="match status" value="1"/>
</dbReference>
<dbReference type="SUPFAM" id="SSF103473">
    <property type="entry name" value="MFS general substrate transporter"/>
    <property type="match status" value="1"/>
</dbReference>
<evidence type="ECO:0000259" key="6">
    <source>
        <dbReference type="PROSITE" id="PS50850"/>
    </source>
</evidence>
<dbReference type="PANTHER" id="PTHR23514:SF13">
    <property type="entry name" value="INNER MEMBRANE PROTEIN YBJJ"/>
    <property type="match status" value="1"/>
</dbReference>
<keyword evidence="3 5" id="KW-1133">Transmembrane helix</keyword>
<evidence type="ECO:0000256" key="1">
    <source>
        <dbReference type="ARBA" id="ARBA00004651"/>
    </source>
</evidence>
<keyword evidence="4 5" id="KW-0472">Membrane</keyword>
<dbReference type="AlphaFoldDB" id="A0A927R9K8"/>
<proteinExistence type="predicted"/>
<evidence type="ECO:0000256" key="5">
    <source>
        <dbReference type="SAM" id="Phobius"/>
    </source>
</evidence>
<dbReference type="GO" id="GO:0022857">
    <property type="term" value="F:transmembrane transporter activity"/>
    <property type="evidence" value="ECO:0007669"/>
    <property type="project" value="InterPro"/>
</dbReference>
<keyword evidence="8" id="KW-1185">Reference proteome</keyword>
<feature type="transmembrane region" description="Helical" evidence="5">
    <location>
        <begin position="339"/>
        <end position="361"/>
    </location>
</feature>
<dbReference type="PROSITE" id="PS50850">
    <property type="entry name" value="MFS"/>
    <property type="match status" value="1"/>
</dbReference>
<dbReference type="GO" id="GO:0005886">
    <property type="term" value="C:plasma membrane"/>
    <property type="evidence" value="ECO:0007669"/>
    <property type="project" value="UniProtKB-SubCell"/>
</dbReference>
<feature type="transmembrane region" description="Helical" evidence="5">
    <location>
        <begin position="47"/>
        <end position="66"/>
    </location>
</feature>
<evidence type="ECO:0000256" key="4">
    <source>
        <dbReference type="ARBA" id="ARBA00023136"/>
    </source>
</evidence>
<name>A0A927R9K8_9ACTN</name>
<feature type="transmembrane region" description="Helical" evidence="5">
    <location>
        <begin position="281"/>
        <end position="300"/>
    </location>
</feature>
<dbReference type="RefSeq" id="WP_192751807.1">
    <property type="nucleotide sequence ID" value="NZ_BAABJL010000040.1"/>
</dbReference>
<feature type="transmembrane region" description="Helical" evidence="5">
    <location>
        <begin position="12"/>
        <end position="32"/>
    </location>
</feature>
<feature type="transmembrane region" description="Helical" evidence="5">
    <location>
        <begin position="249"/>
        <end position="269"/>
    </location>
</feature>
<evidence type="ECO:0000313" key="8">
    <source>
        <dbReference type="Proteomes" id="UP000638648"/>
    </source>
</evidence>
<gene>
    <name evidence="7" type="ORF">HEB94_004785</name>
</gene>
<feature type="transmembrane region" description="Helical" evidence="5">
    <location>
        <begin position="165"/>
        <end position="188"/>
    </location>
</feature>
<evidence type="ECO:0000313" key="7">
    <source>
        <dbReference type="EMBL" id="MBE1607937.1"/>
    </source>
</evidence>
<feature type="transmembrane region" description="Helical" evidence="5">
    <location>
        <begin position="306"/>
        <end position="327"/>
    </location>
</feature>
<feature type="transmembrane region" description="Helical" evidence="5">
    <location>
        <begin position="367"/>
        <end position="388"/>
    </location>
</feature>
<dbReference type="PANTHER" id="PTHR23514">
    <property type="entry name" value="BYPASS OF STOP CODON PROTEIN 6"/>
    <property type="match status" value="1"/>
</dbReference>
<dbReference type="Gene3D" id="1.20.1250.20">
    <property type="entry name" value="MFS general substrate transporter like domains"/>
    <property type="match status" value="1"/>
</dbReference>
<keyword evidence="2 5" id="KW-0812">Transmembrane</keyword>
<dbReference type="EMBL" id="JADBEM010000001">
    <property type="protein sequence ID" value="MBE1607937.1"/>
    <property type="molecule type" value="Genomic_DNA"/>
</dbReference>
<feature type="transmembrane region" description="Helical" evidence="5">
    <location>
        <begin position="78"/>
        <end position="97"/>
    </location>
</feature>
<dbReference type="InterPro" id="IPR051788">
    <property type="entry name" value="MFS_Transporter"/>
</dbReference>
<sequence>MRASSPSREIRRARLAVAVTFLVHAAIFATWAPRIPSIKQALDLDTGSLGIALGGMSVGLLIGTRLTGRMEKRGRTGLAMRIIVPLQAVALLGPAFATNLLTLTIALAVLGLLGGMLDVAMNAHAVAVERLYGRPIMSGFHGLWSLGSMVGSAVAALVARMSVDVHVHFAVAGFVCAAASAPVLAWLLRPERESAITGHHVETPHSARPPVGLAIVVVMAVMGFGSFLGEGAIADWSAVFLNEDRGASVGFAALGLSVFSGAMTASRLIADRVGARLGPVLVARAGAALGVLGYLVFLLVPSPGLALVGFAIAGFGIGPAVPVVFSAAGNTRTANRASVLGPVVSAGYLGSVLGPVVIGAVGHQVGLTWALAIPLGFVVLIFFTAGLLGSAAGGEIEANVTAGVGASAGSAPNAGGGPSSRSEP</sequence>
<accession>A0A927R9K8</accession>
<comment type="caution">
    <text evidence="7">The sequence shown here is derived from an EMBL/GenBank/DDBJ whole genome shotgun (WGS) entry which is preliminary data.</text>
</comment>